<feature type="DNA-binding region" description="OmpR/PhoB-type" evidence="7">
    <location>
        <begin position="130"/>
        <end position="235"/>
    </location>
</feature>
<evidence type="ECO:0000259" key="9">
    <source>
        <dbReference type="PROSITE" id="PS51755"/>
    </source>
</evidence>
<dbReference type="PANTHER" id="PTHR48111:SF73">
    <property type="entry name" value="ALKALINE PHOSPHATASE SYNTHESIS TRANSCRIPTIONAL REGULATORY PROTEIN PHOP"/>
    <property type="match status" value="1"/>
</dbReference>
<dbReference type="SMART" id="SM00862">
    <property type="entry name" value="Trans_reg_C"/>
    <property type="match status" value="1"/>
</dbReference>
<sequence>MLVVEDDLALSAGLLFELDSAGYVSVPAYTCAKARALLADGSFSLILLDVNLPDGNGFDLCREIKAQNAAQPVIFLTANDLEEDVLIGFDLGAEDYVTKPFRMQILLKRVEVALRRSGSKGGPNGPEEAGSADRWSDGFLSLDFSSLTASRGSDPRSAEKLSITPNEYKLLRVLTENAGNILTRQLLLERLWDSGGNFVDDHTLTVTMNRLRAKIEDENHAYIRTVRGMGYIWTGGRK</sequence>
<evidence type="ECO:0000256" key="7">
    <source>
        <dbReference type="PROSITE-ProRule" id="PRU01091"/>
    </source>
</evidence>
<dbReference type="AlphaFoldDB" id="A0A9D2I582"/>
<dbReference type="SMART" id="SM00448">
    <property type="entry name" value="REC"/>
    <property type="match status" value="1"/>
</dbReference>
<feature type="domain" description="Response regulatory" evidence="8">
    <location>
        <begin position="1"/>
        <end position="114"/>
    </location>
</feature>
<dbReference type="GO" id="GO:0000156">
    <property type="term" value="F:phosphorelay response regulator activity"/>
    <property type="evidence" value="ECO:0007669"/>
    <property type="project" value="TreeGrafter"/>
</dbReference>
<keyword evidence="4" id="KW-0804">Transcription</keyword>
<dbReference type="EMBL" id="DWYY01000031">
    <property type="protein sequence ID" value="HJA91973.1"/>
    <property type="molecule type" value="Genomic_DNA"/>
</dbReference>
<dbReference type="Proteomes" id="UP000886858">
    <property type="component" value="Unassembled WGS sequence"/>
</dbReference>
<comment type="function">
    <text evidence="5">May play the central regulatory role in sporulation. It may be an element of the effector pathway responsible for the activation of sporulation genes in response to nutritional stress. Spo0A may act in concert with spo0H (a sigma factor) to control the expression of some genes that are critical to the sporulation process.</text>
</comment>
<feature type="domain" description="OmpR/PhoB-type" evidence="9">
    <location>
        <begin position="130"/>
        <end position="235"/>
    </location>
</feature>
<dbReference type="PROSITE" id="PS51755">
    <property type="entry name" value="OMPR_PHOB"/>
    <property type="match status" value="1"/>
</dbReference>
<gene>
    <name evidence="10" type="ORF">H9717_02440</name>
</gene>
<dbReference type="InterPro" id="IPR039420">
    <property type="entry name" value="WalR-like"/>
</dbReference>
<evidence type="ECO:0000313" key="11">
    <source>
        <dbReference type="Proteomes" id="UP000886858"/>
    </source>
</evidence>
<proteinExistence type="predicted"/>
<accession>A0A9D2I582</accession>
<organism evidence="10 11">
    <name type="scientific">Candidatus Eisenbergiella merdipullorum</name>
    <dbReference type="NCBI Taxonomy" id="2838553"/>
    <lineage>
        <taxon>Bacteria</taxon>
        <taxon>Bacillati</taxon>
        <taxon>Bacillota</taxon>
        <taxon>Clostridia</taxon>
        <taxon>Lachnospirales</taxon>
        <taxon>Lachnospiraceae</taxon>
        <taxon>Eisenbergiella</taxon>
    </lineage>
</organism>
<dbReference type="InterPro" id="IPR001789">
    <property type="entry name" value="Sig_transdc_resp-reg_receiver"/>
</dbReference>
<dbReference type="Gene3D" id="3.40.50.2300">
    <property type="match status" value="1"/>
</dbReference>
<reference evidence="10" key="2">
    <citation type="submission" date="2021-04" db="EMBL/GenBank/DDBJ databases">
        <authorList>
            <person name="Gilroy R."/>
        </authorList>
    </citation>
    <scope>NUCLEOTIDE SEQUENCE</scope>
    <source>
        <strain evidence="10">CHK179-7159</strain>
    </source>
</reference>
<evidence type="ECO:0000256" key="3">
    <source>
        <dbReference type="ARBA" id="ARBA00023125"/>
    </source>
</evidence>
<evidence type="ECO:0000256" key="5">
    <source>
        <dbReference type="ARBA" id="ARBA00024867"/>
    </source>
</evidence>
<dbReference type="CDD" id="cd17574">
    <property type="entry name" value="REC_OmpR"/>
    <property type="match status" value="1"/>
</dbReference>
<protein>
    <recommendedName>
        <fullName evidence="1">Stage 0 sporulation protein A homolog</fullName>
    </recommendedName>
</protein>
<evidence type="ECO:0000256" key="1">
    <source>
        <dbReference type="ARBA" id="ARBA00018672"/>
    </source>
</evidence>
<dbReference type="GO" id="GO:0000976">
    <property type="term" value="F:transcription cis-regulatory region binding"/>
    <property type="evidence" value="ECO:0007669"/>
    <property type="project" value="TreeGrafter"/>
</dbReference>
<dbReference type="InterPro" id="IPR011006">
    <property type="entry name" value="CheY-like_superfamily"/>
</dbReference>
<evidence type="ECO:0000256" key="6">
    <source>
        <dbReference type="PROSITE-ProRule" id="PRU00169"/>
    </source>
</evidence>
<evidence type="ECO:0000256" key="2">
    <source>
        <dbReference type="ARBA" id="ARBA00023015"/>
    </source>
</evidence>
<evidence type="ECO:0000259" key="8">
    <source>
        <dbReference type="PROSITE" id="PS50110"/>
    </source>
</evidence>
<dbReference type="PROSITE" id="PS50110">
    <property type="entry name" value="RESPONSE_REGULATORY"/>
    <property type="match status" value="1"/>
</dbReference>
<dbReference type="Pfam" id="PF00486">
    <property type="entry name" value="Trans_reg_C"/>
    <property type="match status" value="1"/>
</dbReference>
<evidence type="ECO:0000256" key="4">
    <source>
        <dbReference type="ARBA" id="ARBA00023163"/>
    </source>
</evidence>
<dbReference type="CDD" id="cd00383">
    <property type="entry name" value="trans_reg_C"/>
    <property type="match status" value="1"/>
</dbReference>
<name>A0A9D2I582_9FIRM</name>
<keyword evidence="6" id="KW-0597">Phosphoprotein</keyword>
<dbReference type="Gene3D" id="6.10.250.690">
    <property type="match status" value="1"/>
</dbReference>
<dbReference type="InterPro" id="IPR036388">
    <property type="entry name" value="WH-like_DNA-bd_sf"/>
</dbReference>
<dbReference type="GO" id="GO:0005829">
    <property type="term" value="C:cytosol"/>
    <property type="evidence" value="ECO:0007669"/>
    <property type="project" value="TreeGrafter"/>
</dbReference>
<keyword evidence="3 7" id="KW-0238">DNA-binding</keyword>
<feature type="modified residue" description="4-aspartylphosphate" evidence="6">
    <location>
        <position position="49"/>
    </location>
</feature>
<comment type="caution">
    <text evidence="10">The sequence shown here is derived from an EMBL/GenBank/DDBJ whole genome shotgun (WGS) entry which is preliminary data.</text>
</comment>
<dbReference type="InterPro" id="IPR001867">
    <property type="entry name" value="OmpR/PhoB-type_DNA-bd"/>
</dbReference>
<dbReference type="PANTHER" id="PTHR48111">
    <property type="entry name" value="REGULATOR OF RPOS"/>
    <property type="match status" value="1"/>
</dbReference>
<dbReference type="GO" id="GO:0006355">
    <property type="term" value="P:regulation of DNA-templated transcription"/>
    <property type="evidence" value="ECO:0007669"/>
    <property type="project" value="InterPro"/>
</dbReference>
<dbReference type="GO" id="GO:0032993">
    <property type="term" value="C:protein-DNA complex"/>
    <property type="evidence" value="ECO:0007669"/>
    <property type="project" value="TreeGrafter"/>
</dbReference>
<keyword evidence="2" id="KW-0805">Transcription regulation</keyword>
<dbReference type="SUPFAM" id="SSF52172">
    <property type="entry name" value="CheY-like"/>
    <property type="match status" value="1"/>
</dbReference>
<dbReference type="Pfam" id="PF00072">
    <property type="entry name" value="Response_reg"/>
    <property type="match status" value="1"/>
</dbReference>
<reference evidence="10" key="1">
    <citation type="journal article" date="2021" name="PeerJ">
        <title>Extensive microbial diversity within the chicken gut microbiome revealed by metagenomics and culture.</title>
        <authorList>
            <person name="Gilroy R."/>
            <person name="Ravi A."/>
            <person name="Getino M."/>
            <person name="Pursley I."/>
            <person name="Horton D.L."/>
            <person name="Alikhan N.F."/>
            <person name="Baker D."/>
            <person name="Gharbi K."/>
            <person name="Hall N."/>
            <person name="Watson M."/>
            <person name="Adriaenssens E.M."/>
            <person name="Foster-Nyarko E."/>
            <person name="Jarju S."/>
            <person name="Secka A."/>
            <person name="Antonio M."/>
            <person name="Oren A."/>
            <person name="Chaudhuri R.R."/>
            <person name="La Ragione R."/>
            <person name="Hildebrand F."/>
            <person name="Pallen M.J."/>
        </authorList>
    </citation>
    <scope>NUCLEOTIDE SEQUENCE</scope>
    <source>
        <strain evidence="10">CHK179-7159</strain>
    </source>
</reference>
<dbReference type="Gene3D" id="1.10.10.10">
    <property type="entry name" value="Winged helix-like DNA-binding domain superfamily/Winged helix DNA-binding domain"/>
    <property type="match status" value="1"/>
</dbReference>
<dbReference type="SUPFAM" id="SSF46894">
    <property type="entry name" value="C-terminal effector domain of the bipartite response regulators"/>
    <property type="match status" value="1"/>
</dbReference>
<evidence type="ECO:0000313" key="10">
    <source>
        <dbReference type="EMBL" id="HJA91973.1"/>
    </source>
</evidence>
<dbReference type="InterPro" id="IPR016032">
    <property type="entry name" value="Sig_transdc_resp-reg_C-effctor"/>
</dbReference>